<comment type="caution">
    <text evidence="7">The sequence shown here is derived from an EMBL/GenBank/DDBJ whole genome shotgun (WGS) entry which is preliminary data.</text>
</comment>
<feature type="domain" description="Tify" evidence="6">
    <location>
        <begin position="1771"/>
        <end position="1805"/>
    </location>
</feature>
<evidence type="ECO:0000256" key="2">
    <source>
        <dbReference type="ARBA" id="ARBA00023015"/>
    </source>
</evidence>
<keyword evidence="4" id="KW-0539">Nucleus</keyword>
<keyword evidence="2" id="KW-0805">Transcription regulation</keyword>
<name>A0A8X7XS44_POPTO</name>
<dbReference type="InterPro" id="IPR032308">
    <property type="entry name" value="TDBD"/>
</dbReference>
<feature type="compositionally biased region" description="Basic and acidic residues" evidence="5">
    <location>
        <begin position="1196"/>
        <end position="1208"/>
    </location>
</feature>
<proteinExistence type="predicted"/>
<dbReference type="GO" id="GO:0042800">
    <property type="term" value="F:histone H3K4 methyltransferase activity"/>
    <property type="evidence" value="ECO:0007669"/>
    <property type="project" value="TreeGrafter"/>
</dbReference>
<reference evidence="7" key="1">
    <citation type="journal article" date="2020" name="bioRxiv">
        <title>Hybrid origin of Populus tomentosa Carr. identified through genome sequencing and phylogenomic analysis.</title>
        <authorList>
            <person name="An X."/>
            <person name="Gao K."/>
            <person name="Chen Z."/>
            <person name="Li J."/>
            <person name="Yang X."/>
            <person name="Yang X."/>
            <person name="Zhou J."/>
            <person name="Guo T."/>
            <person name="Zhao T."/>
            <person name="Huang S."/>
            <person name="Miao D."/>
            <person name="Khan W.U."/>
            <person name="Rao P."/>
            <person name="Ye M."/>
            <person name="Lei B."/>
            <person name="Liao W."/>
            <person name="Wang J."/>
            <person name="Ji L."/>
            <person name="Li Y."/>
            <person name="Guo B."/>
            <person name="Mustafa N.S."/>
            <person name="Li S."/>
            <person name="Yun Q."/>
            <person name="Keller S.R."/>
            <person name="Mao J."/>
            <person name="Zhang R."/>
            <person name="Strauss S.H."/>
        </authorList>
    </citation>
    <scope>NUCLEOTIDE SEQUENCE</scope>
    <source>
        <strain evidence="7">GM15</strain>
        <tissue evidence="7">Leaf</tissue>
    </source>
</reference>
<dbReference type="GO" id="GO:0035097">
    <property type="term" value="C:histone methyltransferase complex"/>
    <property type="evidence" value="ECO:0007669"/>
    <property type="project" value="TreeGrafter"/>
</dbReference>
<keyword evidence="3" id="KW-0804">Transcription</keyword>
<evidence type="ECO:0000256" key="4">
    <source>
        <dbReference type="ARBA" id="ARBA00023242"/>
    </source>
</evidence>
<comment type="subcellular location">
    <subcellularLocation>
        <location evidence="1">Nucleus</location>
    </subcellularLocation>
</comment>
<dbReference type="Proteomes" id="UP000886885">
    <property type="component" value="Chromosome 18D"/>
</dbReference>
<evidence type="ECO:0000256" key="3">
    <source>
        <dbReference type="ARBA" id="ARBA00023163"/>
    </source>
</evidence>
<evidence type="ECO:0000256" key="1">
    <source>
        <dbReference type="ARBA" id="ARBA00004123"/>
    </source>
</evidence>
<sequence>MDGSSWKVKCSSATLQQPLMATPSSTTPQEARNQVGEWPLRFGDERVECFSAEGECRRRMRENEEGFFWGERCWNAMNIQIAEGELDYSSELCDLVLAVNSGQYFYPHAGHDLRSQGCGRMPDSNIPNLSSYSGNCDLGNSFLALLSGPASFSPCDFHELPHPKQFSASSRVPSEDTSSLFNAFGSRAPLMSSRIPSENLSYQNQRNGANPVVSSKCASTSKSVQQHCLQGANFAMHSSDLAKAVIHYKVSDNENVKDSSSLRGEWRNTNPANAVKLPDTNCQMPGKLALEPELSVSKNSSALSNQNPRVFCLGKSGELLLSSTGLLGILCSCHCFHMSVSKFCEHSGLWNVNPGIAVHMENGETIAQWRKLYFQKFGIRVPEDQSGWDWPEGLPLTASLVQSSVPLPLSKHSDCSHLVGSSEGLVRSGQPIDSAVFPKNPLADQNLNQNPVFDVLDKQKRNGQGGNNFLGFAGTLLSNLHGVGNNTPHGVTDSTISRCTLMPTFVGKGPENGSQSISAYIDNVVKSGSFSTTNSALQNARTLFRCSDVSRAKDEKDCVIIDKDAASSSIELRLGQPNEQNWSSGNPVLSAVGPPSCNSLVNSHKPSTREQMIHYVTSCGGDGESRQGLPHVAGLLNSAREQDQLNYGRCAIKNTINVGKIENFKGEVAKSAVFLPFKYFNSPLEGTSYSRSTSNVVNSTEHIVHETLHSESHAVKYPGNVPLNGGNGLERQRTDPEFGFSRPRDKGKGVGCLTGNSFDETNLVSKMHNWKKNPSSFSEVINRNICAAFPMMHEKNHFPNHLSSIPLEASDAGSLSNYLDKVPSFGTVDRVFPGSLGSSMVSGQSFPSQAVPMGSGLTPAMLKQDGVSASPYLLDDNLRLLAFRQILELSKQQLEMSHLGKNPEQDRCVKLQHSLFEPAASGLKRHETNFTSKQNVSEVYMKSTQSTPAVKMGDDVAKFAHVTGKCETLVCIHVTCLSNWCNFSTLTQGRPFYSQENDKQCQLSHGHLQNEQPSLRGRHLRISVAPLSGRMCQARKKNACQGARVDQSAGNLDRRQHESGHLGDTAAKCSSGAVHMVDSFREQEISNISSGCSTPAVTQASNEVNKVDSSIAVTGNASCMKHLVVDEGSGIDKCWSSDDAVESDRSAGFCGSTCKTRLWKDGSSKVINNQSSRSLLDEVKLMDSLTWKRGRNQIQAERKRETKPEMLDASRGTAGHAVQDKYPECDETANQRCLSKDAHIVSSGLEMPYTFCVSSIKPNSNGKSIMSLSKPLSRKRDLQELYNGRDGEDEDGEELNDNASSCKIIEVSGRNKFRKSRTSDGCAQSQTIEPTCAVGEKPLRCAPVSHLKVSLSQQSSVCYRKPRPVVCGKYGEISNGEMVGDLPKPAKIVSLDTILGTAKKCTPTKNKKPTITSTRGLKNTSFGWTNACRSSHMKKESGGNDASGFDEMIFCNSVKERETASVGQDKRFADELLVLEKEGDGKTEGGCGILGSSTHTQSKPKFKEIRRRSLNELTLKGMSSCSVKISHKKILKCGQKMKDGKIIKSSEDSNSCTHESGEVNAKRYTRLAMAFPECLKVTGIADLAELVQNILFVFFVVMEDEFSKLHSSGFVHGNNSYPVLRPENIESSTPSVWSIDMQKQLNNLRNSLSYVSNLKVHNSITAGVLDSTVKQWVHMVCGLWTPGTRCPNVDTMSAFDVSGASHPRANTVNIEIELVGCMFAPCVIDLVAHAYNAGLRTALFNFILGVLIRRWRATSEQYRTPRHSLLMSCFHMSVSKFCEHSGLWNVNPGIAVHMENGETIAQWRKLYFQKFGIRVPEDQSGWDWPEGITLDCYEVWTAYCSAVFPKNPLADQNLNQNPVFDVLDKQKRNGQGGNNFLGFAGTLLSNLHGVGNNTPHGVTDSTISRCTLMPTFVGKGPENGSQSISAYIDNVVKSGSFSTTNSARAKCKNSFRCSDVSRAKDEKDCVIIDKDAASSSIELRLGQPNEQNWSSGNPVLSAVGPPSCNSLVNSHKPSTREQMIHYVTSCGGRWGIQTRSSSCSWLVKFAREQDQLNYGRCAIKNTINVGKIENFKGEVAKSAVFLPFKYFNSPLEGTSYSRSTSNVVNSTEHIVHETYIVNLMLSSTQAMSLEWWKWFGKAKGLTLSLVSPDLETRVKAWGVLLVTSFDETNLVSKMHNWKKNPSSFSEVINRNICAAFPMMHEKNHFPNHLSSIPLEASDAGSLSNYLDKVPSFGTVDRVFPGSLGSSMVSGQSFPSQAVPMGSGLTPAMLKQDGVSASPYLLDDNLRLLAFRQILELSKQQLEMSHLGKNPEQDRCNVSEVYMKSTQSTPAVKMGDDVAKFAHVTGKCETLVCIHVTCLSNWCNFSTLTQGRPFYSQENDKQCQLSHGHLQNEQPSLRLGRNEHNITDSNEPESCCQIKQYFQSYCRCAAHTKCLGGKCGGGNHPNSFREPMRGVGGKIPTLMASQIAKDNFIPRENTISLDHCGKLKGQAPKNISCTSQWKDVPSKKKNACQGARVDQSAGNLDRRQHESGHLGDTAAKCSSGAVHMVDSFREQEISNISSGCSTPAVTQASNEVNKVDSSIAVTGNASCMKHLVVDEGSGIDKCWSSDDAVESDRSAGFCGSTCKTRLWKDGSSKVINNQSSRSLLDEVKLMDSLTWKRGRNQIQAEVTVLEKTNHPPEPDRGFKTAKRKRETKPEMLDASRGTAGHAVQDKYPECDETANQRCLSKDAHIVSSGLEMPYTFVYPL</sequence>
<dbReference type="Pfam" id="PF16135">
    <property type="entry name" value="TDBD"/>
    <property type="match status" value="2"/>
</dbReference>
<feature type="domain" description="Tify" evidence="6">
    <location>
        <begin position="325"/>
        <end position="371"/>
    </location>
</feature>
<evidence type="ECO:0000259" key="6">
    <source>
        <dbReference type="Pfam" id="PF16135"/>
    </source>
</evidence>
<dbReference type="EMBL" id="JAAWWB010000036">
    <property type="protein sequence ID" value="KAG6739243.1"/>
    <property type="molecule type" value="Genomic_DNA"/>
</dbReference>
<evidence type="ECO:0000313" key="7">
    <source>
        <dbReference type="EMBL" id="KAG6739243.1"/>
    </source>
</evidence>
<dbReference type="PANTHER" id="PTHR45838">
    <property type="entry name" value="HISTONE-LYSINE-N-METHYLTRANSFERASE 2 KMT2 FAMILY MEMBER"/>
    <property type="match status" value="1"/>
</dbReference>
<feature type="compositionally biased region" description="Basic and acidic residues" evidence="5">
    <location>
        <begin position="2675"/>
        <end position="2685"/>
    </location>
</feature>
<feature type="region of interest" description="Disordered" evidence="5">
    <location>
        <begin position="1192"/>
        <end position="1219"/>
    </location>
</feature>
<feature type="region of interest" description="Disordered" evidence="5">
    <location>
        <begin position="2675"/>
        <end position="2708"/>
    </location>
</feature>
<keyword evidence="8" id="KW-1185">Reference proteome</keyword>
<dbReference type="GO" id="GO:0045893">
    <property type="term" value="P:positive regulation of DNA-templated transcription"/>
    <property type="evidence" value="ECO:0007669"/>
    <property type="project" value="TreeGrafter"/>
</dbReference>
<evidence type="ECO:0000256" key="5">
    <source>
        <dbReference type="SAM" id="MobiDB-lite"/>
    </source>
</evidence>
<accession>A0A8X7XS44</accession>
<protein>
    <recommendedName>
        <fullName evidence="6">Tify domain-containing protein</fullName>
    </recommendedName>
</protein>
<dbReference type="OrthoDB" id="308383at2759"/>
<organism evidence="7 8">
    <name type="scientific">Populus tomentosa</name>
    <name type="common">Chinese white poplar</name>
    <dbReference type="NCBI Taxonomy" id="118781"/>
    <lineage>
        <taxon>Eukaryota</taxon>
        <taxon>Viridiplantae</taxon>
        <taxon>Streptophyta</taxon>
        <taxon>Embryophyta</taxon>
        <taxon>Tracheophyta</taxon>
        <taxon>Spermatophyta</taxon>
        <taxon>Magnoliopsida</taxon>
        <taxon>eudicotyledons</taxon>
        <taxon>Gunneridae</taxon>
        <taxon>Pentapetalae</taxon>
        <taxon>rosids</taxon>
        <taxon>fabids</taxon>
        <taxon>Malpighiales</taxon>
        <taxon>Salicaceae</taxon>
        <taxon>Saliceae</taxon>
        <taxon>Populus</taxon>
    </lineage>
</organism>
<evidence type="ECO:0000313" key="8">
    <source>
        <dbReference type="Proteomes" id="UP000886885"/>
    </source>
</evidence>
<gene>
    <name evidence="7" type="ORF">POTOM_056834</name>
</gene>
<dbReference type="PANTHER" id="PTHR45838:SF4">
    <property type="entry name" value="HISTONE-LYSINE N-METHYLTRANSFERASE TRITHORAX"/>
    <property type="match status" value="1"/>
</dbReference>